<accession>A0A8X6LGC0</accession>
<evidence type="ECO:0000313" key="2">
    <source>
        <dbReference type="Proteomes" id="UP000887116"/>
    </source>
</evidence>
<reference evidence="1" key="1">
    <citation type="submission" date="2020-07" db="EMBL/GenBank/DDBJ databases">
        <title>Multicomponent nature underlies the extraordinary mechanical properties of spider dragline silk.</title>
        <authorList>
            <person name="Kono N."/>
            <person name="Nakamura H."/>
            <person name="Mori M."/>
            <person name="Yoshida Y."/>
            <person name="Ohtoshi R."/>
            <person name="Malay A.D."/>
            <person name="Moran D.A.P."/>
            <person name="Tomita M."/>
            <person name="Numata K."/>
            <person name="Arakawa K."/>
        </authorList>
    </citation>
    <scope>NUCLEOTIDE SEQUENCE</scope>
</reference>
<dbReference type="Proteomes" id="UP000887116">
    <property type="component" value="Unassembled WGS sequence"/>
</dbReference>
<sequence>MRYDPWRKHLQQLVTLSGVKSDGQELNPLHLNHVQWFRASDYTTLLSSTRKSTPHLVVFCFFMSITRCILSTCRSMCEMKQKVYVRASAIRAHYTFIMFPRFKVTSFIFLTPQKPGNKIAFS</sequence>
<organism evidence="1 2">
    <name type="scientific">Trichonephila clavata</name>
    <name type="common">Joro spider</name>
    <name type="synonym">Nephila clavata</name>
    <dbReference type="NCBI Taxonomy" id="2740835"/>
    <lineage>
        <taxon>Eukaryota</taxon>
        <taxon>Metazoa</taxon>
        <taxon>Ecdysozoa</taxon>
        <taxon>Arthropoda</taxon>
        <taxon>Chelicerata</taxon>
        <taxon>Arachnida</taxon>
        <taxon>Araneae</taxon>
        <taxon>Araneomorphae</taxon>
        <taxon>Entelegynae</taxon>
        <taxon>Araneoidea</taxon>
        <taxon>Nephilidae</taxon>
        <taxon>Trichonephila</taxon>
    </lineage>
</organism>
<dbReference type="EMBL" id="BMAO01026148">
    <property type="protein sequence ID" value="GFR07372.1"/>
    <property type="molecule type" value="Genomic_DNA"/>
</dbReference>
<gene>
    <name evidence="1" type="ORF">TNCT_391811</name>
</gene>
<comment type="caution">
    <text evidence="1">The sequence shown here is derived from an EMBL/GenBank/DDBJ whole genome shotgun (WGS) entry which is preliminary data.</text>
</comment>
<name>A0A8X6LGC0_TRICU</name>
<evidence type="ECO:0000313" key="1">
    <source>
        <dbReference type="EMBL" id="GFR07372.1"/>
    </source>
</evidence>
<protein>
    <submittedName>
        <fullName evidence="1">Uncharacterized protein</fullName>
    </submittedName>
</protein>
<proteinExistence type="predicted"/>
<keyword evidence="2" id="KW-1185">Reference proteome</keyword>
<dbReference type="AlphaFoldDB" id="A0A8X6LGC0"/>
<dbReference type="OrthoDB" id="10360660at2759"/>